<keyword evidence="8 13" id="KW-0808">Transferase</keyword>
<keyword evidence="11 13" id="KW-0067">ATP-binding</keyword>
<dbReference type="GO" id="GO:0005829">
    <property type="term" value="C:cytosol"/>
    <property type="evidence" value="ECO:0007669"/>
    <property type="project" value="TreeGrafter"/>
</dbReference>
<dbReference type="FunFam" id="3.40.50.1260:FF:000006">
    <property type="entry name" value="Phosphoglycerate kinase"/>
    <property type="match status" value="1"/>
</dbReference>
<dbReference type="InterPro" id="IPR015911">
    <property type="entry name" value="Phosphoglycerate_kinase_CS"/>
</dbReference>
<feature type="binding site" evidence="13">
    <location>
        <begin position="61"/>
        <end position="64"/>
    </location>
    <ligand>
        <name>substrate</name>
    </ligand>
</feature>
<dbReference type="HAMAP" id="MF_00145">
    <property type="entry name" value="Phosphoglyc_kinase"/>
    <property type="match status" value="1"/>
</dbReference>
<feature type="binding site" evidence="13">
    <location>
        <position position="38"/>
    </location>
    <ligand>
        <name>substrate</name>
    </ligand>
</feature>
<protein>
    <recommendedName>
        <fullName evidence="6 13">Phosphoglycerate kinase</fullName>
        <ecNumber evidence="5 13">2.7.2.3</ecNumber>
    </recommendedName>
</protein>
<evidence type="ECO:0000256" key="7">
    <source>
        <dbReference type="ARBA" id="ARBA00022490"/>
    </source>
</evidence>
<dbReference type="PROSITE" id="PS00111">
    <property type="entry name" value="PGLYCERATE_KINASE"/>
    <property type="match status" value="1"/>
</dbReference>
<evidence type="ECO:0000256" key="11">
    <source>
        <dbReference type="ARBA" id="ARBA00022840"/>
    </source>
</evidence>
<accession>A0A1T4LP23</accession>
<evidence type="ECO:0000256" key="4">
    <source>
        <dbReference type="ARBA" id="ARBA00008982"/>
    </source>
</evidence>
<dbReference type="Pfam" id="PF00162">
    <property type="entry name" value="PGK"/>
    <property type="match status" value="1"/>
</dbReference>
<dbReference type="RefSeq" id="WP_087678495.1">
    <property type="nucleotide sequence ID" value="NZ_FUWV01000004.1"/>
</dbReference>
<keyword evidence="9 13" id="KW-0547">Nucleotide-binding</keyword>
<dbReference type="PIRSF" id="PIRSF000724">
    <property type="entry name" value="Pgk"/>
    <property type="match status" value="1"/>
</dbReference>
<dbReference type="EC" id="2.7.2.3" evidence="5 13"/>
<reference evidence="16 17" key="1">
    <citation type="submission" date="2017-02" db="EMBL/GenBank/DDBJ databases">
        <authorList>
            <person name="Peterson S.W."/>
        </authorList>
    </citation>
    <scope>NUCLEOTIDE SEQUENCE [LARGE SCALE GENOMIC DNA]</scope>
    <source>
        <strain evidence="16 17">DSM 15102</strain>
    </source>
</reference>
<dbReference type="InterPro" id="IPR036043">
    <property type="entry name" value="Phosphoglycerate_kinase_sf"/>
</dbReference>
<dbReference type="GO" id="GO:0006096">
    <property type="term" value="P:glycolytic process"/>
    <property type="evidence" value="ECO:0007669"/>
    <property type="project" value="UniProtKB-UniRule"/>
</dbReference>
<evidence type="ECO:0000256" key="13">
    <source>
        <dbReference type="HAMAP-Rule" id="MF_00145"/>
    </source>
</evidence>
<dbReference type="AlphaFoldDB" id="A0A1T4LP23"/>
<dbReference type="GO" id="GO:0005524">
    <property type="term" value="F:ATP binding"/>
    <property type="evidence" value="ECO:0007669"/>
    <property type="project" value="UniProtKB-KW"/>
</dbReference>
<comment type="caution">
    <text evidence="13">Lacks conserved residue(s) required for the propagation of feature annotation.</text>
</comment>
<dbReference type="PANTHER" id="PTHR11406">
    <property type="entry name" value="PHOSPHOGLYCERATE KINASE"/>
    <property type="match status" value="1"/>
</dbReference>
<evidence type="ECO:0000256" key="8">
    <source>
        <dbReference type="ARBA" id="ARBA00022679"/>
    </source>
</evidence>
<gene>
    <name evidence="13" type="primary">pgk</name>
    <name evidence="16" type="ORF">SAMN02745973_01045</name>
</gene>
<feature type="binding site" evidence="13 14">
    <location>
        <begin position="365"/>
        <end position="368"/>
    </location>
    <ligand>
        <name>ATP</name>
        <dbReference type="ChEBI" id="CHEBI:30616"/>
    </ligand>
</feature>
<dbReference type="UniPathway" id="UPA00109">
    <property type="reaction ID" value="UER00185"/>
</dbReference>
<dbReference type="OrthoDB" id="145738at2"/>
<evidence type="ECO:0000256" key="9">
    <source>
        <dbReference type="ARBA" id="ARBA00022741"/>
    </source>
</evidence>
<evidence type="ECO:0000256" key="5">
    <source>
        <dbReference type="ARBA" id="ARBA00013061"/>
    </source>
</evidence>
<evidence type="ECO:0000313" key="16">
    <source>
        <dbReference type="EMBL" id="SJZ56214.1"/>
    </source>
</evidence>
<feature type="binding site" evidence="13">
    <location>
        <begin position="21"/>
        <end position="23"/>
    </location>
    <ligand>
        <name>substrate</name>
    </ligand>
</feature>
<dbReference type="PANTHER" id="PTHR11406:SF23">
    <property type="entry name" value="PHOSPHOGLYCERATE KINASE 1, CHLOROPLASTIC-RELATED"/>
    <property type="match status" value="1"/>
</dbReference>
<evidence type="ECO:0000256" key="12">
    <source>
        <dbReference type="ARBA" id="ARBA00023152"/>
    </source>
</evidence>
<feature type="binding site" evidence="13">
    <location>
        <position position="119"/>
    </location>
    <ligand>
        <name>substrate</name>
    </ligand>
</feature>
<dbReference type="EMBL" id="FUWV01000004">
    <property type="protein sequence ID" value="SJZ56214.1"/>
    <property type="molecule type" value="Genomic_DNA"/>
</dbReference>
<organism evidence="16 17">
    <name type="scientific">Garciella nitratireducens DSM 15102</name>
    <dbReference type="NCBI Taxonomy" id="1121911"/>
    <lineage>
        <taxon>Bacteria</taxon>
        <taxon>Bacillati</taxon>
        <taxon>Bacillota</taxon>
        <taxon>Clostridia</taxon>
        <taxon>Eubacteriales</taxon>
        <taxon>Eubacteriaceae</taxon>
        <taxon>Garciella</taxon>
    </lineage>
</organism>
<evidence type="ECO:0000256" key="2">
    <source>
        <dbReference type="ARBA" id="ARBA00004496"/>
    </source>
</evidence>
<dbReference type="InterPro" id="IPR015824">
    <property type="entry name" value="Phosphoglycerate_kinase_N"/>
</dbReference>
<evidence type="ECO:0000256" key="15">
    <source>
        <dbReference type="RuleBase" id="RU000532"/>
    </source>
</evidence>
<dbReference type="GO" id="GO:0043531">
    <property type="term" value="F:ADP binding"/>
    <property type="evidence" value="ECO:0007669"/>
    <property type="project" value="TreeGrafter"/>
</dbReference>
<proteinExistence type="inferred from homology"/>
<name>A0A1T4LP23_9FIRM</name>
<dbReference type="InterPro" id="IPR001576">
    <property type="entry name" value="Phosphoglycerate_kinase"/>
</dbReference>
<evidence type="ECO:0000256" key="10">
    <source>
        <dbReference type="ARBA" id="ARBA00022777"/>
    </source>
</evidence>
<keyword evidence="12 13" id="KW-0324">Glycolysis</keyword>
<dbReference type="SUPFAM" id="SSF53748">
    <property type="entry name" value="Phosphoglycerate kinase"/>
    <property type="match status" value="1"/>
</dbReference>
<evidence type="ECO:0000256" key="3">
    <source>
        <dbReference type="ARBA" id="ARBA00004838"/>
    </source>
</evidence>
<comment type="subcellular location">
    <subcellularLocation>
        <location evidence="2 13">Cytoplasm</location>
    </subcellularLocation>
</comment>
<dbReference type="FunFam" id="3.40.50.1260:FF:000012">
    <property type="entry name" value="Phosphoglycerate kinase"/>
    <property type="match status" value="1"/>
</dbReference>
<keyword evidence="17" id="KW-1185">Reference proteome</keyword>
<sequence>MKIRNFKEFIYENKRVLLRLDINSPIDPKTKKIVNENRIEKSLPTLKYLLDHKAKVAIIAHQGDTLDYQNLISLEEHAQKLSEKLKIKVEYIDDVCGPAAKEKVKSLKAGEVILLGNLRYLTEEVSTFENVVKLTPKEMLNTYLVRNLAPLFDFYINEAFAAAHRNAPSMVAFQELLPSAAGDLFFKEVEALNRVMQNPQRPCVFILGGAKISDAFGMMKQVLENGSADKILAGGVTGNVMLVAAGYDIGKGNMKFLKDRSLDAFIQPAKEYLEKYSNKILYPIDLAYENNGKREEIAIQKLPIDVSTMDIGRKTVEKYKNVIANAGTIFMNGPAGVYENALFEYGTKEIAQALAQSKGYSLIGGGDTVTAIGKYINLKDIDYICTAGGAMVRYLSGVKLPLIEAMENHGK</sequence>
<evidence type="ECO:0000256" key="6">
    <source>
        <dbReference type="ARBA" id="ARBA00016471"/>
    </source>
</evidence>
<evidence type="ECO:0000313" key="17">
    <source>
        <dbReference type="Proteomes" id="UP000196365"/>
    </source>
</evidence>
<comment type="similarity">
    <text evidence="4 13 15">Belongs to the phosphoglycerate kinase family.</text>
</comment>
<keyword evidence="7 13" id="KW-0963">Cytoplasm</keyword>
<comment type="subunit">
    <text evidence="13">Monomer.</text>
</comment>
<dbReference type="Proteomes" id="UP000196365">
    <property type="component" value="Unassembled WGS sequence"/>
</dbReference>
<dbReference type="Gene3D" id="3.40.50.1260">
    <property type="entry name" value="Phosphoglycerate kinase, N-terminal domain"/>
    <property type="match status" value="2"/>
</dbReference>
<evidence type="ECO:0000256" key="14">
    <source>
        <dbReference type="PIRSR" id="PIRSR000724-2"/>
    </source>
</evidence>
<feature type="binding site" evidence="13 14">
    <location>
        <position position="339"/>
    </location>
    <ligand>
        <name>ATP</name>
        <dbReference type="ChEBI" id="CHEBI:30616"/>
    </ligand>
</feature>
<comment type="catalytic activity">
    <reaction evidence="1 13 15">
        <text>(2R)-3-phosphoglycerate + ATP = (2R)-3-phospho-glyceroyl phosphate + ADP</text>
        <dbReference type="Rhea" id="RHEA:14801"/>
        <dbReference type="ChEBI" id="CHEBI:30616"/>
        <dbReference type="ChEBI" id="CHEBI:57604"/>
        <dbReference type="ChEBI" id="CHEBI:58272"/>
        <dbReference type="ChEBI" id="CHEBI:456216"/>
        <dbReference type="EC" id="2.7.2.3"/>
    </reaction>
</comment>
<keyword evidence="10 13" id="KW-0418">Kinase</keyword>
<comment type="pathway">
    <text evidence="3 13">Carbohydrate degradation; glycolysis; pyruvate from D-glyceraldehyde 3-phosphate: step 2/5.</text>
</comment>
<feature type="binding site" evidence="13">
    <location>
        <position position="165"/>
    </location>
    <ligand>
        <name>substrate</name>
    </ligand>
</feature>
<dbReference type="GO" id="GO:0004618">
    <property type="term" value="F:phosphoglycerate kinase activity"/>
    <property type="evidence" value="ECO:0007669"/>
    <property type="project" value="UniProtKB-UniRule"/>
</dbReference>
<evidence type="ECO:0000256" key="1">
    <source>
        <dbReference type="ARBA" id="ARBA00000642"/>
    </source>
</evidence>
<dbReference type="GO" id="GO:0006094">
    <property type="term" value="P:gluconeogenesis"/>
    <property type="evidence" value="ECO:0007669"/>
    <property type="project" value="TreeGrafter"/>
</dbReference>
<dbReference type="PRINTS" id="PR00477">
    <property type="entry name" value="PHGLYCKINASE"/>
</dbReference>